<comment type="caution">
    <text evidence="3">The sequence shown here is derived from an EMBL/GenBank/DDBJ whole genome shotgun (WGS) entry which is preliminary data.</text>
</comment>
<name>A0A5N5T6F6_9CRUS</name>
<dbReference type="OrthoDB" id="5974715at2759"/>
<dbReference type="GO" id="GO:0031410">
    <property type="term" value="C:cytoplasmic vesicle"/>
    <property type="evidence" value="ECO:0007669"/>
    <property type="project" value="TreeGrafter"/>
</dbReference>
<evidence type="ECO:0000256" key="2">
    <source>
        <dbReference type="SAM" id="MobiDB-lite"/>
    </source>
</evidence>
<accession>A0A5N5T6F6</accession>
<dbReference type="PANTHER" id="PTHR14826">
    <property type="entry name" value="ANGIOMOTIN"/>
    <property type="match status" value="1"/>
</dbReference>
<feature type="non-terminal residue" evidence="3">
    <location>
        <position position="500"/>
    </location>
</feature>
<feature type="region of interest" description="Disordered" evidence="2">
    <location>
        <begin position="1"/>
        <end position="37"/>
    </location>
</feature>
<evidence type="ECO:0000313" key="4">
    <source>
        <dbReference type="Proteomes" id="UP000326759"/>
    </source>
</evidence>
<dbReference type="GO" id="GO:0005886">
    <property type="term" value="C:plasma membrane"/>
    <property type="evidence" value="ECO:0007669"/>
    <property type="project" value="TreeGrafter"/>
</dbReference>
<feature type="compositionally biased region" description="Low complexity" evidence="2">
    <location>
        <begin position="1"/>
        <end position="14"/>
    </location>
</feature>
<feature type="non-terminal residue" evidence="3">
    <location>
        <position position="1"/>
    </location>
</feature>
<feature type="coiled-coil region" evidence="1">
    <location>
        <begin position="445"/>
        <end position="500"/>
    </location>
</feature>
<reference evidence="3 4" key="1">
    <citation type="journal article" date="2019" name="PLoS Biol.">
        <title>Sex chromosomes control vertical transmission of feminizing Wolbachia symbionts in an isopod.</title>
        <authorList>
            <person name="Becking T."/>
            <person name="Chebbi M.A."/>
            <person name="Giraud I."/>
            <person name="Moumen B."/>
            <person name="Laverre T."/>
            <person name="Caubet Y."/>
            <person name="Peccoud J."/>
            <person name="Gilbert C."/>
            <person name="Cordaux R."/>
        </authorList>
    </citation>
    <scope>NUCLEOTIDE SEQUENCE [LARGE SCALE GENOMIC DNA]</scope>
    <source>
        <strain evidence="3">ANa2</strain>
        <tissue evidence="3">Whole body excluding digestive tract and cuticle</tissue>
    </source>
</reference>
<proteinExistence type="predicted"/>
<dbReference type="AlphaFoldDB" id="A0A5N5T6F6"/>
<feature type="coiled-coil region" evidence="1">
    <location>
        <begin position="350"/>
        <end position="416"/>
    </location>
</feature>
<gene>
    <name evidence="3" type="primary">AMOT</name>
    <name evidence="3" type="ORF">Anas_09818</name>
</gene>
<keyword evidence="1" id="KW-0175">Coiled coil</keyword>
<dbReference type="InterPro" id="IPR051747">
    <property type="entry name" value="Angiomotin-like"/>
</dbReference>
<dbReference type="EMBL" id="SEYY01009625">
    <property type="protein sequence ID" value="KAB7501749.1"/>
    <property type="molecule type" value="Genomic_DNA"/>
</dbReference>
<organism evidence="3 4">
    <name type="scientific">Armadillidium nasatum</name>
    <dbReference type="NCBI Taxonomy" id="96803"/>
    <lineage>
        <taxon>Eukaryota</taxon>
        <taxon>Metazoa</taxon>
        <taxon>Ecdysozoa</taxon>
        <taxon>Arthropoda</taxon>
        <taxon>Crustacea</taxon>
        <taxon>Multicrustacea</taxon>
        <taxon>Malacostraca</taxon>
        <taxon>Eumalacostraca</taxon>
        <taxon>Peracarida</taxon>
        <taxon>Isopoda</taxon>
        <taxon>Oniscidea</taxon>
        <taxon>Crinocheta</taxon>
        <taxon>Armadillidiidae</taxon>
        <taxon>Armadillidium</taxon>
    </lineage>
</organism>
<sequence length="500" mass="55257">KSVFERASSSTETLSAEERHTLKHTQRQEPQGEEQGCRISGFVQKGSTSTFLNRPSEDHAVISSATSSRNLESNLSISSGTNTNTLIIHHSVPDQSLSHQWLSGYAPVTKPLRERSLQPTGSDLATFITRVNSKFSETLTTSNSFLQSNSSGLFSTSLLDSASGNLSASSSTLKTPLLLSSHNRMASPSFSRTSSGKYCGAHTEILDIPSSYLEQSEVLKHLVSKEAKEQGKNFINGVNLSTFGHLGNISGGCSDQSASSSNSAINIFHNERGSVSGSSSQSSQHIINTLDHRDDPDIALLLNRLPPPPAYPPWQFPVILPDDDCPSSLKELVDILTHENSALKVEVDICRRKVAKLQRFELEMAKVEEQYESLVKLCERREQLERLARHKLNAEVKRLNEQNNELKEHLEILNGQNLTSHSPGAEASSEILSLKKELNKRDVIISQLVSQNKELSAIKERQEMELTAQRQTLNEQRTHIDILDSALTNAQTNVVKLEEE</sequence>
<evidence type="ECO:0000313" key="3">
    <source>
        <dbReference type="EMBL" id="KAB7501749.1"/>
    </source>
</evidence>
<keyword evidence="4" id="KW-1185">Reference proteome</keyword>
<dbReference type="GO" id="GO:0030334">
    <property type="term" value="P:regulation of cell migration"/>
    <property type="evidence" value="ECO:0007669"/>
    <property type="project" value="TreeGrafter"/>
</dbReference>
<dbReference type="PANTHER" id="PTHR14826:SF14">
    <property type="entry name" value="ANGIOMOTIN_C DOMAIN-CONTAINING PROTEIN"/>
    <property type="match status" value="1"/>
</dbReference>
<evidence type="ECO:0000256" key="1">
    <source>
        <dbReference type="SAM" id="Coils"/>
    </source>
</evidence>
<dbReference type="GO" id="GO:0005923">
    <property type="term" value="C:bicellular tight junction"/>
    <property type="evidence" value="ECO:0007669"/>
    <property type="project" value="TreeGrafter"/>
</dbReference>
<dbReference type="Proteomes" id="UP000326759">
    <property type="component" value="Unassembled WGS sequence"/>
</dbReference>
<dbReference type="GO" id="GO:0030036">
    <property type="term" value="P:actin cytoskeleton organization"/>
    <property type="evidence" value="ECO:0007669"/>
    <property type="project" value="TreeGrafter"/>
</dbReference>
<protein>
    <submittedName>
        <fullName evidence="3">Angiomotin</fullName>
    </submittedName>
</protein>